<evidence type="ECO:0000313" key="1">
    <source>
        <dbReference type="EMBL" id="BBM87282.1"/>
    </source>
</evidence>
<keyword evidence="2" id="KW-1185">Reference proteome</keyword>
<dbReference type="EMBL" id="AP019860">
    <property type="protein sequence ID" value="BBM87282.1"/>
    <property type="molecule type" value="Genomic_DNA"/>
</dbReference>
<evidence type="ECO:0000313" key="2">
    <source>
        <dbReference type="Proteomes" id="UP000326354"/>
    </source>
</evidence>
<gene>
    <name evidence="1" type="ORF">UABAM_05685</name>
</gene>
<dbReference type="KEGG" id="uam:UABAM_05685"/>
<accession>A0A5S9F7I4</accession>
<protein>
    <submittedName>
        <fullName evidence="1">Uncharacterized protein</fullName>
    </submittedName>
</protein>
<name>A0A5S9F7I4_UABAM</name>
<dbReference type="Proteomes" id="UP000326354">
    <property type="component" value="Chromosome"/>
</dbReference>
<dbReference type="AlphaFoldDB" id="A0A5S9F7I4"/>
<sequence>MDVKKTTVVRHIRPKIEREKAQNILRRKRGIFCREQPQKLTLIHFPYYYFSFAIGGKAATLICDGVTGTITLVDFDLNDTMAQPEEQRIPFIIEEKQALSLTKEEFSRLSLRQNIPRFSNKAQSYQLQEKFKFTLPYWVYYFSKKGNYDCRVCDAIMGHQIGVRLKSAFVKGLIALRNYEKNSL</sequence>
<proteinExistence type="predicted"/>
<organism evidence="1 2">
    <name type="scientific">Uabimicrobium amorphum</name>
    <dbReference type="NCBI Taxonomy" id="2596890"/>
    <lineage>
        <taxon>Bacteria</taxon>
        <taxon>Pseudomonadati</taxon>
        <taxon>Planctomycetota</taxon>
        <taxon>Candidatus Uabimicrobiia</taxon>
        <taxon>Candidatus Uabimicrobiales</taxon>
        <taxon>Candidatus Uabimicrobiaceae</taxon>
        <taxon>Candidatus Uabimicrobium</taxon>
    </lineage>
</organism>
<reference evidence="1 2" key="1">
    <citation type="submission" date="2019-08" db="EMBL/GenBank/DDBJ databases">
        <title>Complete genome sequence of Candidatus Uab amorphum.</title>
        <authorList>
            <person name="Shiratori T."/>
            <person name="Suzuki S."/>
            <person name="Kakizawa Y."/>
            <person name="Ishida K."/>
        </authorList>
    </citation>
    <scope>NUCLEOTIDE SEQUENCE [LARGE SCALE GENOMIC DNA]</scope>
    <source>
        <strain evidence="1 2">SRT547</strain>
    </source>
</reference>
<dbReference type="RefSeq" id="WP_151971307.1">
    <property type="nucleotide sequence ID" value="NZ_AP019860.1"/>
</dbReference>